<name>A0A0K9NVA5_ZOSMR</name>
<comment type="subcellular location">
    <subcellularLocation>
        <location evidence="1 6">Membrane</location>
        <topology evidence="1 6">Multi-pass membrane protein</topology>
    </subcellularLocation>
</comment>
<feature type="transmembrane region" description="Helical" evidence="6">
    <location>
        <begin position="326"/>
        <end position="345"/>
    </location>
</feature>
<dbReference type="PANTHER" id="PTHR31218">
    <property type="entry name" value="WAT1-RELATED PROTEIN"/>
    <property type="match status" value="1"/>
</dbReference>
<dbReference type="Proteomes" id="UP000036987">
    <property type="component" value="Unassembled WGS sequence"/>
</dbReference>
<dbReference type="InterPro" id="IPR030184">
    <property type="entry name" value="WAT1-related"/>
</dbReference>
<evidence type="ECO:0000256" key="6">
    <source>
        <dbReference type="RuleBase" id="RU363077"/>
    </source>
</evidence>
<dbReference type="EMBL" id="LFYR01001587">
    <property type="protein sequence ID" value="KMZ60676.1"/>
    <property type="molecule type" value="Genomic_DNA"/>
</dbReference>
<evidence type="ECO:0000256" key="4">
    <source>
        <dbReference type="ARBA" id="ARBA00022989"/>
    </source>
</evidence>
<feature type="transmembrane region" description="Helical" evidence="6">
    <location>
        <begin position="269"/>
        <end position="288"/>
    </location>
</feature>
<dbReference type="STRING" id="29655.A0A0K9NVA5"/>
<feature type="transmembrane region" description="Helical" evidence="6">
    <location>
        <begin position="235"/>
        <end position="257"/>
    </location>
</feature>
<keyword evidence="3 6" id="KW-0812">Transmembrane</keyword>
<keyword evidence="5 6" id="KW-0472">Membrane</keyword>
<feature type="transmembrane region" description="Helical" evidence="6">
    <location>
        <begin position="300"/>
        <end position="320"/>
    </location>
</feature>
<proteinExistence type="inferred from homology"/>
<evidence type="ECO:0000256" key="1">
    <source>
        <dbReference type="ARBA" id="ARBA00004141"/>
    </source>
</evidence>
<dbReference type="GO" id="GO:0022857">
    <property type="term" value="F:transmembrane transporter activity"/>
    <property type="evidence" value="ECO:0007669"/>
    <property type="project" value="InterPro"/>
</dbReference>
<accession>A0A0K9NVA5</accession>
<dbReference type="InterPro" id="IPR037185">
    <property type="entry name" value="EmrE-like"/>
</dbReference>
<feature type="transmembrane region" description="Helical" evidence="6">
    <location>
        <begin position="33"/>
        <end position="54"/>
    </location>
</feature>
<evidence type="ECO:0000256" key="3">
    <source>
        <dbReference type="ARBA" id="ARBA00022692"/>
    </source>
</evidence>
<feature type="transmembrane region" description="Helical" evidence="6">
    <location>
        <begin position="125"/>
        <end position="145"/>
    </location>
</feature>
<feature type="transmembrane region" description="Helical" evidence="6">
    <location>
        <begin position="203"/>
        <end position="223"/>
    </location>
</feature>
<feature type="domain" description="EamA" evidence="7">
    <location>
        <begin position="206"/>
        <end position="343"/>
    </location>
</feature>
<keyword evidence="9" id="KW-1185">Reference proteome</keyword>
<evidence type="ECO:0000313" key="9">
    <source>
        <dbReference type="Proteomes" id="UP000036987"/>
    </source>
</evidence>
<dbReference type="OrthoDB" id="1718296at2759"/>
<dbReference type="GO" id="GO:0005886">
    <property type="term" value="C:plasma membrane"/>
    <property type="evidence" value="ECO:0000318"/>
    <property type="project" value="GO_Central"/>
</dbReference>
<gene>
    <name evidence="8" type="ORF">ZOSMA_57G00110</name>
</gene>
<comment type="caution">
    <text evidence="8">The sequence shown here is derived from an EMBL/GenBank/DDBJ whole genome shotgun (WGS) entry which is preliminary data.</text>
</comment>
<feature type="domain" description="EamA" evidence="7">
    <location>
        <begin position="32"/>
        <end position="172"/>
    </location>
</feature>
<evidence type="ECO:0000259" key="7">
    <source>
        <dbReference type="Pfam" id="PF00892"/>
    </source>
</evidence>
<feature type="transmembrane region" description="Helical" evidence="6">
    <location>
        <begin position="60"/>
        <end position="82"/>
    </location>
</feature>
<organism evidence="8 9">
    <name type="scientific">Zostera marina</name>
    <name type="common">Eelgrass</name>
    <dbReference type="NCBI Taxonomy" id="29655"/>
    <lineage>
        <taxon>Eukaryota</taxon>
        <taxon>Viridiplantae</taxon>
        <taxon>Streptophyta</taxon>
        <taxon>Embryophyta</taxon>
        <taxon>Tracheophyta</taxon>
        <taxon>Spermatophyta</taxon>
        <taxon>Magnoliopsida</taxon>
        <taxon>Liliopsida</taxon>
        <taxon>Zosteraceae</taxon>
        <taxon>Zostera</taxon>
    </lineage>
</organism>
<dbReference type="InterPro" id="IPR000620">
    <property type="entry name" value="EamA_dom"/>
</dbReference>
<dbReference type="Pfam" id="PF00892">
    <property type="entry name" value="EamA"/>
    <property type="match status" value="2"/>
</dbReference>
<keyword evidence="4 6" id="KW-1133">Transmembrane helix</keyword>
<evidence type="ECO:0000256" key="2">
    <source>
        <dbReference type="ARBA" id="ARBA00007635"/>
    </source>
</evidence>
<evidence type="ECO:0000256" key="5">
    <source>
        <dbReference type="ARBA" id="ARBA00023136"/>
    </source>
</evidence>
<feature type="transmembrane region" description="Helical" evidence="6">
    <location>
        <begin position="94"/>
        <end position="113"/>
    </location>
</feature>
<reference evidence="9" key="1">
    <citation type="journal article" date="2016" name="Nature">
        <title>The genome of the seagrass Zostera marina reveals angiosperm adaptation to the sea.</title>
        <authorList>
            <person name="Olsen J.L."/>
            <person name="Rouze P."/>
            <person name="Verhelst B."/>
            <person name="Lin Y.-C."/>
            <person name="Bayer T."/>
            <person name="Collen J."/>
            <person name="Dattolo E."/>
            <person name="De Paoli E."/>
            <person name="Dittami S."/>
            <person name="Maumus F."/>
            <person name="Michel G."/>
            <person name="Kersting A."/>
            <person name="Lauritano C."/>
            <person name="Lohaus R."/>
            <person name="Toepel M."/>
            <person name="Tonon T."/>
            <person name="Vanneste K."/>
            <person name="Amirebrahimi M."/>
            <person name="Brakel J."/>
            <person name="Bostroem C."/>
            <person name="Chovatia M."/>
            <person name="Grimwood J."/>
            <person name="Jenkins J.W."/>
            <person name="Jueterbock A."/>
            <person name="Mraz A."/>
            <person name="Stam W.T."/>
            <person name="Tice H."/>
            <person name="Bornberg-Bauer E."/>
            <person name="Green P.J."/>
            <person name="Pearson G.A."/>
            <person name="Procaccini G."/>
            <person name="Duarte C.M."/>
            <person name="Schmutz J."/>
            <person name="Reusch T.B.H."/>
            <person name="Van de Peer Y."/>
        </authorList>
    </citation>
    <scope>NUCLEOTIDE SEQUENCE [LARGE SCALE GENOMIC DNA]</scope>
    <source>
        <strain evidence="9">cv. Finnish</strain>
    </source>
</reference>
<sequence>MISFSINDDITTHNRHTSELNIDQLIMDGKKPYLVALLVNTIYAVMIIFSKAAFNQGLSTFVFIFYRQVTASLLLVPLAFVFERKKAPPLSFMIIIKFFFLSLIGITGSLNFYNVGLKYTSSTVASAINNSIPVITFFIAFVSGLEKLKLKSMSGTTKLIGVILCLVGVVVVAFYTGPRFSLKILHLYLHNIHSSSPETHVNWIEGTFLILIANISWSVWIILQGKMLAEYPSKLLMTALQCTFSAITCFCICIGVERDFAKWRLGWDIGLLAVLYCGFVVTGVAYYLQAWCIEKKGPVFLAMATPCCFVITTILSAVFLGELTSLGSILGGLLMVGGLYGVLWGKSKEQTQAILPVEAEKTKDCVEEHITTSPFHP</sequence>
<evidence type="ECO:0000313" key="8">
    <source>
        <dbReference type="EMBL" id="KMZ60676.1"/>
    </source>
</evidence>
<dbReference type="SUPFAM" id="SSF103481">
    <property type="entry name" value="Multidrug resistance efflux transporter EmrE"/>
    <property type="match status" value="2"/>
</dbReference>
<dbReference type="AlphaFoldDB" id="A0A0K9NVA5"/>
<feature type="transmembrane region" description="Helical" evidence="6">
    <location>
        <begin position="157"/>
        <end position="177"/>
    </location>
</feature>
<comment type="similarity">
    <text evidence="2 6">Belongs to the drug/metabolite transporter (DMT) superfamily. Plant drug/metabolite exporter (P-DME) (TC 2.A.7.4) family.</text>
</comment>
<dbReference type="OMA" id="NDVVCNE"/>
<protein>
    <recommendedName>
        <fullName evidence="6">WAT1-related protein</fullName>
    </recommendedName>
</protein>